<feature type="region of interest" description="Disordered" evidence="22">
    <location>
        <begin position="312"/>
        <end position="336"/>
    </location>
</feature>
<dbReference type="InterPro" id="IPR050168">
    <property type="entry name" value="AAA_ATPase_domain"/>
</dbReference>
<dbReference type="InterPro" id="IPR027417">
    <property type="entry name" value="P-loop_NTPase"/>
</dbReference>
<dbReference type="FunFam" id="3.30.200.20:FF:000358">
    <property type="entry name" value="Tau tubulin kinase 2b"/>
    <property type="match status" value="1"/>
</dbReference>
<dbReference type="CDD" id="cd19527">
    <property type="entry name" value="RecA-like_PEX6_r2"/>
    <property type="match status" value="1"/>
</dbReference>
<evidence type="ECO:0000313" key="25">
    <source>
        <dbReference type="Proteomes" id="UP001501940"/>
    </source>
</evidence>
<dbReference type="GO" id="GO:0015630">
    <property type="term" value="C:microtubule cytoskeleton"/>
    <property type="evidence" value="ECO:0007669"/>
    <property type="project" value="UniProtKB-ARBA"/>
</dbReference>
<dbReference type="GeneTree" id="ENSGT00940000165311"/>
<accession>A0A3Q1CWW4</accession>
<evidence type="ECO:0000256" key="4">
    <source>
        <dbReference type="ARBA" id="ARBA00012513"/>
    </source>
</evidence>
<dbReference type="Gene3D" id="3.40.50.300">
    <property type="entry name" value="P-loop containing nucleotide triphosphate hydrolases"/>
    <property type="match status" value="2"/>
</dbReference>
<evidence type="ECO:0000256" key="15">
    <source>
        <dbReference type="ARBA" id="ARBA00034811"/>
    </source>
</evidence>
<feature type="binding site" evidence="21">
    <location>
        <position position="63"/>
    </location>
    <ligand>
        <name>ATP</name>
        <dbReference type="ChEBI" id="CHEBI:30616"/>
    </ligand>
</feature>
<dbReference type="Proteomes" id="UP001501940">
    <property type="component" value="Chromosome 4"/>
</dbReference>
<keyword evidence="6" id="KW-0723">Serine/threonine-protein kinase</keyword>
<reference evidence="24" key="2">
    <citation type="submission" date="2025-08" db="UniProtKB">
        <authorList>
            <consortium name="Ensembl"/>
        </authorList>
    </citation>
    <scope>IDENTIFICATION</scope>
</reference>
<dbReference type="STRING" id="80972.ENSAOCP00000031745"/>
<feature type="region of interest" description="Disordered" evidence="22">
    <location>
        <begin position="363"/>
        <end position="467"/>
    </location>
</feature>
<evidence type="ECO:0000256" key="6">
    <source>
        <dbReference type="ARBA" id="ARBA00022527"/>
    </source>
</evidence>
<evidence type="ECO:0000256" key="7">
    <source>
        <dbReference type="ARBA" id="ARBA00022553"/>
    </source>
</evidence>
<dbReference type="SMART" id="SM00220">
    <property type="entry name" value="S_TKc"/>
    <property type="match status" value="1"/>
</dbReference>
<evidence type="ECO:0000256" key="5">
    <source>
        <dbReference type="ARBA" id="ARBA00022490"/>
    </source>
</evidence>
<dbReference type="PROSITE" id="PS50011">
    <property type="entry name" value="PROTEIN_KINASE_DOM"/>
    <property type="match status" value="1"/>
</dbReference>
<dbReference type="InterPro" id="IPR000719">
    <property type="entry name" value="Prot_kinase_dom"/>
</dbReference>
<dbReference type="Pfam" id="PF00004">
    <property type="entry name" value="AAA"/>
    <property type="match status" value="2"/>
</dbReference>
<keyword evidence="11" id="KW-0418">Kinase</keyword>
<evidence type="ECO:0000256" key="3">
    <source>
        <dbReference type="ARBA" id="ARBA00006914"/>
    </source>
</evidence>
<evidence type="ECO:0000256" key="17">
    <source>
        <dbReference type="ARBA" id="ARBA00047899"/>
    </source>
</evidence>
<dbReference type="GO" id="GO:0004674">
    <property type="term" value="F:protein serine/threonine kinase activity"/>
    <property type="evidence" value="ECO:0007669"/>
    <property type="project" value="UniProtKB-KW"/>
</dbReference>
<keyword evidence="12" id="KW-0378">Hydrolase</keyword>
<protein>
    <recommendedName>
        <fullName evidence="15">Peroxisomal ATPase PEX6</fullName>
        <ecNumber evidence="4">2.7.11.1</ecNumber>
    </recommendedName>
    <alternativeName>
        <fullName evidence="16">Peroxin-6</fullName>
    </alternativeName>
</protein>
<dbReference type="GO" id="GO:0016887">
    <property type="term" value="F:ATP hydrolysis activity"/>
    <property type="evidence" value="ECO:0007669"/>
    <property type="project" value="InterPro"/>
</dbReference>
<dbReference type="AlphaFoldDB" id="A0A3Q1CWW4"/>
<evidence type="ECO:0000256" key="14">
    <source>
        <dbReference type="ARBA" id="ARBA00023136"/>
    </source>
</evidence>
<dbReference type="InterPro" id="IPR017441">
    <property type="entry name" value="Protein_kinase_ATP_BS"/>
</dbReference>
<evidence type="ECO:0000256" key="19">
    <source>
        <dbReference type="ARBA" id="ARBA00048778"/>
    </source>
</evidence>
<name>A0A3Q1CWW4_AMPOC</name>
<dbReference type="Ensembl" id="ENSAOCT00000027994.2">
    <property type="protein sequence ID" value="ENSAOCP00000031745.2"/>
    <property type="gene ID" value="ENSAOCG00000023605.2"/>
</dbReference>
<dbReference type="Gene3D" id="1.10.8.60">
    <property type="match status" value="2"/>
</dbReference>
<dbReference type="PANTHER" id="PTHR23077:SF9">
    <property type="entry name" value="PEROXISOMAL ATPASE PEX6"/>
    <property type="match status" value="1"/>
</dbReference>
<evidence type="ECO:0000256" key="13">
    <source>
        <dbReference type="ARBA" id="ARBA00022840"/>
    </source>
</evidence>
<evidence type="ECO:0000256" key="1">
    <source>
        <dbReference type="ARBA" id="ARBA00004370"/>
    </source>
</evidence>
<dbReference type="Gene3D" id="1.10.510.10">
    <property type="entry name" value="Transferase(Phosphotransferase) domain 1"/>
    <property type="match status" value="1"/>
</dbReference>
<evidence type="ECO:0000256" key="20">
    <source>
        <dbReference type="ARBA" id="ARBA00061588"/>
    </source>
</evidence>
<keyword evidence="10 21" id="KW-0547">Nucleotide-binding</keyword>
<feature type="compositionally biased region" description="Basic and acidic residues" evidence="22">
    <location>
        <begin position="564"/>
        <end position="575"/>
    </location>
</feature>
<dbReference type="InterPro" id="IPR003959">
    <property type="entry name" value="ATPase_AAA_core"/>
</dbReference>
<reference evidence="24" key="3">
    <citation type="submission" date="2025-09" db="UniProtKB">
        <authorList>
            <consortium name="Ensembl"/>
        </authorList>
    </citation>
    <scope>IDENTIFICATION</scope>
</reference>
<keyword evidence="7" id="KW-0597">Phosphoprotein</keyword>
<evidence type="ECO:0000256" key="22">
    <source>
        <dbReference type="SAM" id="MobiDB-lite"/>
    </source>
</evidence>
<dbReference type="SUPFAM" id="SSF56112">
    <property type="entry name" value="Protein kinase-like (PK-like)"/>
    <property type="match status" value="1"/>
</dbReference>
<dbReference type="SUPFAM" id="SSF52540">
    <property type="entry name" value="P-loop containing nucleoside triphosphate hydrolases"/>
    <property type="match status" value="2"/>
</dbReference>
<dbReference type="FunFam" id="1.10.510.10:FF:000167">
    <property type="entry name" value="Tau tubulin kinase 1"/>
    <property type="match status" value="1"/>
</dbReference>
<evidence type="ECO:0000256" key="21">
    <source>
        <dbReference type="PROSITE-ProRule" id="PRU10141"/>
    </source>
</evidence>
<reference evidence="24 25" key="1">
    <citation type="submission" date="2022-01" db="EMBL/GenBank/DDBJ databases">
        <title>A chromosome-scale genome assembly of the false clownfish, Amphiprion ocellaris.</title>
        <authorList>
            <person name="Ryu T."/>
        </authorList>
    </citation>
    <scope>NUCLEOTIDE SEQUENCE [LARGE SCALE GENOMIC DNA]</scope>
</reference>
<dbReference type="InterPro" id="IPR011009">
    <property type="entry name" value="Kinase-like_dom_sf"/>
</dbReference>
<comment type="similarity">
    <text evidence="3">Belongs to the AAA ATPase family.</text>
</comment>
<evidence type="ECO:0000256" key="18">
    <source>
        <dbReference type="ARBA" id="ARBA00048679"/>
    </source>
</evidence>
<comment type="catalytic activity">
    <reaction evidence="17">
        <text>L-threonyl-[protein] + ATP = O-phospho-L-threonyl-[protein] + ADP + H(+)</text>
        <dbReference type="Rhea" id="RHEA:46608"/>
        <dbReference type="Rhea" id="RHEA-COMP:11060"/>
        <dbReference type="Rhea" id="RHEA-COMP:11605"/>
        <dbReference type="ChEBI" id="CHEBI:15378"/>
        <dbReference type="ChEBI" id="CHEBI:30013"/>
        <dbReference type="ChEBI" id="CHEBI:30616"/>
        <dbReference type="ChEBI" id="CHEBI:61977"/>
        <dbReference type="ChEBI" id="CHEBI:456216"/>
        <dbReference type="EC" id="2.7.11.1"/>
    </reaction>
</comment>
<evidence type="ECO:0000256" key="12">
    <source>
        <dbReference type="ARBA" id="ARBA00022801"/>
    </source>
</evidence>
<dbReference type="PANTHER" id="PTHR23077">
    <property type="entry name" value="AAA-FAMILY ATPASE"/>
    <property type="match status" value="1"/>
</dbReference>
<comment type="similarity">
    <text evidence="20">Belongs to the protein kinase superfamily. CK1 Ser/Thr protein kinase family.</text>
</comment>
<evidence type="ECO:0000256" key="8">
    <source>
        <dbReference type="ARBA" id="ARBA00022593"/>
    </source>
</evidence>
<dbReference type="Pfam" id="PF00069">
    <property type="entry name" value="Pkinase"/>
    <property type="match status" value="1"/>
</dbReference>
<dbReference type="GO" id="GO:0005778">
    <property type="term" value="C:peroxisomal membrane"/>
    <property type="evidence" value="ECO:0007669"/>
    <property type="project" value="TreeGrafter"/>
</dbReference>
<dbReference type="GO" id="GO:0005829">
    <property type="term" value="C:cytosol"/>
    <property type="evidence" value="ECO:0007669"/>
    <property type="project" value="TreeGrafter"/>
</dbReference>
<dbReference type="InterPro" id="IPR003593">
    <property type="entry name" value="AAA+_ATPase"/>
</dbReference>
<keyword evidence="8" id="KW-0962">Peroxisome biogenesis</keyword>
<evidence type="ECO:0000256" key="9">
    <source>
        <dbReference type="ARBA" id="ARBA00022679"/>
    </source>
</evidence>
<keyword evidence="25" id="KW-1185">Reference proteome</keyword>
<evidence type="ECO:0000256" key="11">
    <source>
        <dbReference type="ARBA" id="ARBA00022777"/>
    </source>
</evidence>
<comment type="catalytic activity">
    <reaction evidence="18">
        <text>L-seryl-[protein] + ATP = O-phospho-L-seryl-[protein] + ADP + H(+)</text>
        <dbReference type="Rhea" id="RHEA:17989"/>
        <dbReference type="Rhea" id="RHEA-COMP:9863"/>
        <dbReference type="Rhea" id="RHEA-COMP:11604"/>
        <dbReference type="ChEBI" id="CHEBI:15378"/>
        <dbReference type="ChEBI" id="CHEBI:29999"/>
        <dbReference type="ChEBI" id="CHEBI:30616"/>
        <dbReference type="ChEBI" id="CHEBI:83421"/>
        <dbReference type="ChEBI" id="CHEBI:456216"/>
        <dbReference type="EC" id="2.7.11.1"/>
    </reaction>
</comment>
<feature type="compositionally biased region" description="Basic and acidic residues" evidence="22">
    <location>
        <begin position="450"/>
        <end position="461"/>
    </location>
</feature>
<comment type="subcellular location">
    <subcellularLocation>
        <location evidence="2">Cytoplasm</location>
    </subcellularLocation>
    <subcellularLocation>
        <location evidence="1">Membrane</location>
    </subcellularLocation>
</comment>
<feature type="region of interest" description="Disordered" evidence="22">
    <location>
        <begin position="549"/>
        <end position="651"/>
    </location>
</feature>
<dbReference type="InterPro" id="IPR041569">
    <property type="entry name" value="AAA_lid_3"/>
</dbReference>
<dbReference type="EC" id="2.7.11.1" evidence="4"/>
<sequence length="1725" mass="189890">MQCLVPGLQDNANMNGTSEQADILPSNCMVKDRWKVLKKIGGGGFGEIYEALDLLTRENVALKVESAQQPKQVLKMEVAVLKKLQGKNHVCKFIGCGRNDKFNYVVMQLQGRNLADLRRSQPRGTFTMSTTLRLGKQILESIEAIHSVGFLHRDIKPSNFAMGRLPSTYRKCYMLDFGLARQYTNTTGEVRPPRTVAGFRGTVRYASVNAHKNKEMGRHDDLWSLFYMLVEFAVGQLPWRKIKDKEQVGQIKERYDHRMLLKHMPADFNIFLDHVLALDYYTKPDYQLLMSVFENSMKERIITENEPFDWEKGGSDVTLSTSASTQPQHNTRPTAAMVGAIVTPVPGDLQRENTDDVLQDEHLSDQENAPPAPPSRPPGETGVQHTGETGEAWEDTDFNRNRLRISLNKGAQEEEAGRGACPVSPVRGGAPESPTGQGRSLRYRRVNSPESDRLSAAEGRADAYGQRSRMDILGSPSRHVYSSQPAQMLSVDPGCRGDRQVSGRQEVSVASVDQEAHSNAFIRSVPLAEEEDFDSKEWVIIDKEAELRDFLPTTSGTTDEEPEELRPLEEQEERRRLRAGGGELVVRPKTHTRDSSRGMLTLTEEEASRRSGGSPAQSPCHSLPSGRPRRRESEPTGPQRPGATMKENIQQLQRRRRCKMAVQVELSSSDSFPSHLSPLDVLVPRSYWDSLFQNDSDPPTVLFTPQRLQGSGRTDILLLVHPATEEDSADCGGGSSLRADTVSGQRLRLFTSRFFHRHYGLQRLGSTGTVRVLVPVSLNRVVLGARSRQSLRWAGAEQFTGGLLELCRPGQWLLARQGDPLLLPRHPLLGEDPGQVQLQLSELLVLECSPVTQGRITADTSLVLTDFSDSLDPPGAPSSCRPLPLCVSDFAHYAESLCSGRSLLDNRRLLGSGLSGVLQALECRLDIRIVDTRRWLGIRGEQGTAVDLDNCVFVSKLLLLRLGLFNQEWVRLSRPAGSFRPPTGESDYRGGFCRERLVSVVVVDLTQSPDLLIHHDVGFISATLWFNMTEGEVIPANSCTLRIKRWKPSPPEPSDCRSDSRLASPSFASELHIQLVVSPLYSNLSFYDNLLAEHFSTPRLVSQGDVLTVPAENHPDLLENNSEGIHRCPVLFFKVQKVSHSSKREEEGGGGRGGGAVLADRLHTSLYMGGPVNSSVPCCPVEGASLWNSLSPPGLKKTGNFISSIIQPHLQHSSSLSGCTILLHGHAGSGKMTVVRAVSRRLNLHLLKVDCVSVCADTPAAAEVKLTSVFQRADSLQPCILLLRNLQLLIRPRGAAEDDGRIQVALCQLLRSVPTSVVVVATVCRPRDLSAGVVAAFVHQVALESPTEEQRRSMLASLSRDLHLGRDVSLERLAKLTAGFVLGDLSALLVEAGRAACRRLIHTCGGRQQEDLCSSGVTILNQDFMSALETLQDAQSKAIGAPKIPNVRWEDVGGLQHVKKDILDTVQLPLQRPELLSLGLNRTGVLLYGPPGTGKTLLAKAVATECSMTFLSVKGPELINMYVGQSEENIREVFCRARSAAPCVVFFDELDSLAPSRGRSGDSGGVMDRVVSQLLAELDALHSSVGVFVIGATNRPDLLDQSLLRPGRFDKLVYVGINEDRVSQLQVLQAILRKFRLDPAVNLQEVVDRCPANMTGADLYALCSDAMTAAIKRKISHINSGLDSEDSPVLLTVDDFCSALDNFHPSVSDQELQRYRNIQQALTAK</sequence>
<keyword evidence="14" id="KW-0472">Membrane</keyword>
<dbReference type="GO" id="GO:0016558">
    <property type="term" value="P:protein import into peroxisome matrix"/>
    <property type="evidence" value="ECO:0007669"/>
    <property type="project" value="TreeGrafter"/>
</dbReference>
<evidence type="ECO:0000256" key="16">
    <source>
        <dbReference type="ARBA" id="ARBA00034920"/>
    </source>
</evidence>
<feature type="compositionally biased region" description="Polar residues" evidence="22">
    <location>
        <begin position="317"/>
        <end position="333"/>
    </location>
</feature>
<evidence type="ECO:0000256" key="10">
    <source>
        <dbReference type="ARBA" id="ARBA00022741"/>
    </source>
</evidence>
<dbReference type="InterPro" id="IPR047533">
    <property type="entry name" value="RecA-like_PEX6_r2"/>
</dbReference>
<dbReference type="PROSITE" id="PS00107">
    <property type="entry name" value="PROTEIN_KINASE_ATP"/>
    <property type="match status" value="1"/>
</dbReference>
<comment type="catalytic activity">
    <reaction evidence="19">
        <text>ATP + H2O = ADP + phosphate + H(+)</text>
        <dbReference type="Rhea" id="RHEA:13065"/>
        <dbReference type="ChEBI" id="CHEBI:15377"/>
        <dbReference type="ChEBI" id="CHEBI:15378"/>
        <dbReference type="ChEBI" id="CHEBI:30616"/>
        <dbReference type="ChEBI" id="CHEBI:43474"/>
        <dbReference type="ChEBI" id="CHEBI:456216"/>
    </reaction>
    <physiologicalReaction direction="left-to-right" evidence="19">
        <dbReference type="Rhea" id="RHEA:13066"/>
    </physiologicalReaction>
</comment>
<dbReference type="FunFam" id="1.10.8.60:FF:000039">
    <property type="entry name" value="peroxisome biogenesis factor 6"/>
    <property type="match status" value="1"/>
</dbReference>
<dbReference type="PROSITE" id="PS00674">
    <property type="entry name" value="AAA"/>
    <property type="match status" value="1"/>
</dbReference>
<keyword evidence="5" id="KW-0963">Cytoplasm</keyword>
<evidence type="ECO:0000259" key="23">
    <source>
        <dbReference type="PROSITE" id="PS50011"/>
    </source>
</evidence>
<feature type="domain" description="Protein kinase" evidence="23">
    <location>
        <begin position="34"/>
        <end position="297"/>
    </location>
</feature>
<evidence type="ECO:0000256" key="2">
    <source>
        <dbReference type="ARBA" id="ARBA00004496"/>
    </source>
</evidence>
<organism evidence="24 25">
    <name type="scientific">Amphiprion ocellaris</name>
    <name type="common">Clown anemonefish</name>
    <dbReference type="NCBI Taxonomy" id="80972"/>
    <lineage>
        <taxon>Eukaryota</taxon>
        <taxon>Metazoa</taxon>
        <taxon>Chordata</taxon>
        <taxon>Craniata</taxon>
        <taxon>Vertebrata</taxon>
        <taxon>Euteleostomi</taxon>
        <taxon>Actinopterygii</taxon>
        <taxon>Neopterygii</taxon>
        <taxon>Teleostei</taxon>
        <taxon>Neoteleostei</taxon>
        <taxon>Acanthomorphata</taxon>
        <taxon>Ovalentaria</taxon>
        <taxon>Pomacentridae</taxon>
        <taxon>Amphiprion</taxon>
    </lineage>
</organism>
<evidence type="ECO:0000313" key="24">
    <source>
        <dbReference type="Ensembl" id="ENSAOCP00000031745.2"/>
    </source>
</evidence>
<keyword evidence="9" id="KW-0808">Transferase</keyword>
<dbReference type="Pfam" id="PF17862">
    <property type="entry name" value="AAA_lid_3"/>
    <property type="match status" value="1"/>
</dbReference>
<dbReference type="FunFam" id="3.40.50.300:FF:000109">
    <property type="entry name" value="Peroxisomal biogenesis factor 6"/>
    <property type="match status" value="1"/>
</dbReference>
<dbReference type="InterPro" id="IPR003960">
    <property type="entry name" value="ATPase_AAA_CS"/>
</dbReference>
<dbReference type="OMA" id="QCKFAAC"/>
<dbReference type="SMART" id="SM00382">
    <property type="entry name" value="AAA"/>
    <property type="match status" value="2"/>
</dbReference>
<keyword evidence="13 21" id="KW-0067">ATP-binding</keyword>
<proteinExistence type="inferred from homology"/>
<dbReference type="GO" id="GO:0005524">
    <property type="term" value="F:ATP binding"/>
    <property type="evidence" value="ECO:0007669"/>
    <property type="project" value="UniProtKB-UniRule"/>
</dbReference>